<proteinExistence type="predicted"/>
<protein>
    <submittedName>
        <fullName evidence="2">Uncharacterized protein</fullName>
    </submittedName>
</protein>
<sequence>MSNVVITAVKNTLDVIAASLTVLTIIKVLPAITAVLAAIWYLMGLYEKITGRQFSESRLARFLSGK</sequence>
<feature type="transmembrane region" description="Helical" evidence="1">
    <location>
        <begin position="20"/>
        <end position="43"/>
    </location>
</feature>
<keyword evidence="1" id="KW-1133">Transmembrane helix</keyword>
<organism evidence="2 3">
    <name type="scientific">Janthinobacterium lividum</name>
    <dbReference type="NCBI Taxonomy" id="29581"/>
    <lineage>
        <taxon>Bacteria</taxon>
        <taxon>Pseudomonadati</taxon>
        <taxon>Pseudomonadota</taxon>
        <taxon>Betaproteobacteria</taxon>
        <taxon>Burkholderiales</taxon>
        <taxon>Oxalobacteraceae</taxon>
        <taxon>Janthinobacterium</taxon>
    </lineage>
</organism>
<comment type="caution">
    <text evidence="2">The sequence shown here is derived from an EMBL/GenBank/DDBJ whole genome shotgun (WGS) entry which is preliminary data.</text>
</comment>
<keyword evidence="1" id="KW-0472">Membrane</keyword>
<evidence type="ECO:0000313" key="2">
    <source>
        <dbReference type="EMBL" id="OFJ48090.1"/>
    </source>
</evidence>
<keyword evidence="1" id="KW-0812">Transmembrane</keyword>
<dbReference type="AlphaFoldDB" id="A0A1E8PQB3"/>
<dbReference type="EMBL" id="MAQB02000001">
    <property type="protein sequence ID" value="OFJ48090.1"/>
    <property type="molecule type" value="Genomic_DNA"/>
</dbReference>
<dbReference type="Proteomes" id="UP000092634">
    <property type="component" value="Unassembled WGS sequence"/>
</dbReference>
<reference evidence="2 3" key="1">
    <citation type="submission" date="2016-10" db="EMBL/GenBank/DDBJ databases">
        <title>Updated version of Genome Assembly of Janthinobacterium lividum ERGS5:01.</title>
        <authorList>
            <person name="Kumar R."/>
            <person name="Acharya V."/>
            <person name="Singh D."/>
        </authorList>
    </citation>
    <scope>NUCLEOTIDE SEQUENCE [LARGE SCALE GENOMIC DNA]</scope>
    <source>
        <strain evidence="2 3">ERGS5:01</strain>
    </source>
</reference>
<gene>
    <name evidence="2" type="ORF">BA896_002970</name>
</gene>
<accession>A0A1E8PQB3</accession>
<evidence type="ECO:0000256" key="1">
    <source>
        <dbReference type="SAM" id="Phobius"/>
    </source>
</evidence>
<name>A0A1E8PQB3_9BURK</name>
<evidence type="ECO:0000313" key="3">
    <source>
        <dbReference type="Proteomes" id="UP000092634"/>
    </source>
</evidence>